<dbReference type="Proteomes" id="UP001055811">
    <property type="component" value="Linkage Group LG03"/>
</dbReference>
<accession>A0ACB9F4L0</accession>
<comment type="caution">
    <text evidence="1">The sequence shown here is derived from an EMBL/GenBank/DDBJ whole genome shotgun (WGS) entry which is preliminary data.</text>
</comment>
<reference evidence="1 2" key="2">
    <citation type="journal article" date="2022" name="Mol. Ecol. Resour.">
        <title>The genomes of chicory, endive, great burdock and yacon provide insights into Asteraceae paleo-polyploidization history and plant inulin production.</title>
        <authorList>
            <person name="Fan W."/>
            <person name="Wang S."/>
            <person name="Wang H."/>
            <person name="Wang A."/>
            <person name="Jiang F."/>
            <person name="Liu H."/>
            <person name="Zhao H."/>
            <person name="Xu D."/>
            <person name="Zhang Y."/>
        </authorList>
    </citation>
    <scope>NUCLEOTIDE SEQUENCE [LARGE SCALE GENOMIC DNA]</scope>
    <source>
        <strain evidence="2">cv. Punajuju</strain>
        <tissue evidence="1">Leaves</tissue>
    </source>
</reference>
<keyword evidence="2" id="KW-1185">Reference proteome</keyword>
<gene>
    <name evidence="1" type="ORF">L2E82_15937</name>
</gene>
<proteinExistence type="predicted"/>
<sequence length="135" mass="15724">MTSVCYTDPHHSYNKGVYSFTKRNHLSVPLFSSPIAIFRLLIEVHEWLLCHHLAIHLLNFEPRSGRIAKQKVQEDFDQERKVDWGESTMIEAERLLLQVALQNPANQRAILLSDSFLDRKEGRYNPKMSSVIQFS</sequence>
<reference evidence="2" key="1">
    <citation type="journal article" date="2022" name="Mol. Ecol. Resour.">
        <title>The genomes of chicory, endive, great burdock and yacon provide insights into Asteraceae palaeo-polyploidization history and plant inulin production.</title>
        <authorList>
            <person name="Fan W."/>
            <person name="Wang S."/>
            <person name="Wang H."/>
            <person name="Wang A."/>
            <person name="Jiang F."/>
            <person name="Liu H."/>
            <person name="Zhao H."/>
            <person name="Xu D."/>
            <person name="Zhang Y."/>
        </authorList>
    </citation>
    <scope>NUCLEOTIDE SEQUENCE [LARGE SCALE GENOMIC DNA]</scope>
    <source>
        <strain evidence="2">cv. Punajuju</strain>
    </source>
</reference>
<protein>
    <submittedName>
        <fullName evidence="1">Uncharacterized protein</fullName>
    </submittedName>
</protein>
<evidence type="ECO:0000313" key="2">
    <source>
        <dbReference type="Proteomes" id="UP001055811"/>
    </source>
</evidence>
<dbReference type="EMBL" id="CM042011">
    <property type="protein sequence ID" value="KAI3765891.1"/>
    <property type="molecule type" value="Genomic_DNA"/>
</dbReference>
<name>A0ACB9F4L0_CICIN</name>
<organism evidence="1 2">
    <name type="scientific">Cichorium intybus</name>
    <name type="common">Chicory</name>
    <dbReference type="NCBI Taxonomy" id="13427"/>
    <lineage>
        <taxon>Eukaryota</taxon>
        <taxon>Viridiplantae</taxon>
        <taxon>Streptophyta</taxon>
        <taxon>Embryophyta</taxon>
        <taxon>Tracheophyta</taxon>
        <taxon>Spermatophyta</taxon>
        <taxon>Magnoliopsida</taxon>
        <taxon>eudicotyledons</taxon>
        <taxon>Gunneridae</taxon>
        <taxon>Pentapetalae</taxon>
        <taxon>asterids</taxon>
        <taxon>campanulids</taxon>
        <taxon>Asterales</taxon>
        <taxon>Asteraceae</taxon>
        <taxon>Cichorioideae</taxon>
        <taxon>Cichorieae</taxon>
        <taxon>Cichoriinae</taxon>
        <taxon>Cichorium</taxon>
    </lineage>
</organism>
<evidence type="ECO:0000313" key="1">
    <source>
        <dbReference type="EMBL" id="KAI3765891.1"/>
    </source>
</evidence>